<dbReference type="EMBL" id="JACHHH010000005">
    <property type="protein sequence ID" value="MBB6041301.1"/>
    <property type="molecule type" value="Genomic_DNA"/>
</dbReference>
<dbReference type="PANTHER" id="PTHR43840:SF50">
    <property type="entry name" value="MANGANESE EFFLUX SYSTEM PROTEIN MNES"/>
    <property type="match status" value="1"/>
</dbReference>
<feature type="transmembrane region" description="Helical" evidence="7">
    <location>
        <begin position="169"/>
        <end position="191"/>
    </location>
</feature>
<gene>
    <name evidence="10" type="ORF">HNQ46_001278</name>
</gene>
<reference evidence="10 11" key="1">
    <citation type="submission" date="2020-08" db="EMBL/GenBank/DDBJ databases">
        <title>Genomic Encyclopedia of Type Strains, Phase IV (KMG-IV): sequencing the most valuable type-strain genomes for metagenomic binning, comparative biology and taxonomic classification.</title>
        <authorList>
            <person name="Goeker M."/>
        </authorList>
    </citation>
    <scope>NUCLEOTIDE SEQUENCE [LARGE SCALE GENOMIC DNA]</scope>
    <source>
        <strain evidence="10 11">DSM 17245</strain>
    </source>
</reference>
<feature type="transmembrane region" description="Helical" evidence="7">
    <location>
        <begin position="80"/>
        <end position="99"/>
    </location>
</feature>
<dbReference type="SUPFAM" id="SSF161111">
    <property type="entry name" value="Cation efflux protein transmembrane domain-like"/>
    <property type="match status" value="1"/>
</dbReference>
<dbReference type="InterPro" id="IPR002524">
    <property type="entry name" value="Cation_efflux"/>
</dbReference>
<evidence type="ECO:0000313" key="11">
    <source>
        <dbReference type="Proteomes" id="UP000522163"/>
    </source>
</evidence>
<keyword evidence="4 7" id="KW-0812">Transmembrane</keyword>
<dbReference type="AlphaFoldDB" id="A0A7W9W0W2"/>
<protein>
    <submittedName>
        <fullName evidence="10">Cation diffusion facilitator family transporter</fullName>
    </submittedName>
</protein>
<dbReference type="InterPro" id="IPR050291">
    <property type="entry name" value="CDF_Transporter"/>
</dbReference>
<feature type="transmembrane region" description="Helical" evidence="7">
    <location>
        <begin position="12"/>
        <end position="33"/>
    </location>
</feature>
<keyword evidence="5 7" id="KW-1133">Transmembrane helix</keyword>
<evidence type="ECO:0000256" key="3">
    <source>
        <dbReference type="ARBA" id="ARBA00022448"/>
    </source>
</evidence>
<keyword evidence="6 7" id="KW-0472">Membrane</keyword>
<dbReference type="FunFam" id="1.20.1510.10:FF:000006">
    <property type="entry name" value="Divalent cation efflux transporter"/>
    <property type="match status" value="1"/>
</dbReference>
<dbReference type="Gene3D" id="3.30.70.1350">
    <property type="entry name" value="Cation efflux protein, cytoplasmic domain"/>
    <property type="match status" value="1"/>
</dbReference>
<dbReference type="InterPro" id="IPR027469">
    <property type="entry name" value="Cation_efflux_TMD_sf"/>
</dbReference>
<evidence type="ECO:0000256" key="1">
    <source>
        <dbReference type="ARBA" id="ARBA00004141"/>
    </source>
</evidence>
<dbReference type="PANTHER" id="PTHR43840">
    <property type="entry name" value="MITOCHONDRIAL METAL TRANSPORTER 1-RELATED"/>
    <property type="match status" value="1"/>
</dbReference>
<dbReference type="Pfam" id="PF01545">
    <property type="entry name" value="Cation_efflux"/>
    <property type="match status" value="1"/>
</dbReference>
<organism evidence="10 11">
    <name type="scientific">Oribacterium sinus</name>
    <dbReference type="NCBI Taxonomy" id="237576"/>
    <lineage>
        <taxon>Bacteria</taxon>
        <taxon>Bacillati</taxon>
        <taxon>Bacillota</taxon>
        <taxon>Clostridia</taxon>
        <taxon>Lachnospirales</taxon>
        <taxon>Lachnospiraceae</taxon>
        <taxon>Oribacterium</taxon>
    </lineage>
</organism>
<dbReference type="Proteomes" id="UP000522163">
    <property type="component" value="Unassembled WGS sequence"/>
</dbReference>
<evidence type="ECO:0000259" key="8">
    <source>
        <dbReference type="Pfam" id="PF01545"/>
    </source>
</evidence>
<dbReference type="Gene3D" id="1.20.1510.10">
    <property type="entry name" value="Cation efflux protein transmembrane domain"/>
    <property type="match status" value="1"/>
</dbReference>
<dbReference type="InterPro" id="IPR058533">
    <property type="entry name" value="Cation_efflux_TM"/>
</dbReference>
<comment type="caution">
    <text evidence="10">The sequence shown here is derived from an EMBL/GenBank/DDBJ whole genome shotgun (WGS) entry which is preliminary data.</text>
</comment>
<keyword evidence="3" id="KW-0813">Transport</keyword>
<dbReference type="Pfam" id="PF16916">
    <property type="entry name" value="ZT_dimer"/>
    <property type="match status" value="1"/>
</dbReference>
<feature type="domain" description="Cation efflux protein transmembrane" evidence="8">
    <location>
        <begin position="14"/>
        <end position="206"/>
    </location>
</feature>
<feature type="transmembrane region" description="Helical" evidence="7">
    <location>
        <begin position="39"/>
        <end position="59"/>
    </location>
</feature>
<comment type="subcellular location">
    <subcellularLocation>
        <location evidence="1">Membrane</location>
        <topology evidence="1">Multi-pass membrane protein</topology>
    </subcellularLocation>
</comment>
<evidence type="ECO:0000256" key="7">
    <source>
        <dbReference type="SAM" id="Phobius"/>
    </source>
</evidence>
<evidence type="ECO:0000313" key="10">
    <source>
        <dbReference type="EMBL" id="MBB6041301.1"/>
    </source>
</evidence>
<dbReference type="RefSeq" id="WP_183683906.1">
    <property type="nucleotide sequence ID" value="NZ_JACHHH010000005.1"/>
</dbReference>
<dbReference type="GeneID" id="85014821"/>
<name>A0A7W9W0W2_9FIRM</name>
<dbReference type="GO" id="GO:0016020">
    <property type="term" value="C:membrane"/>
    <property type="evidence" value="ECO:0007669"/>
    <property type="project" value="UniProtKB-SubCell"/>
</dbReference>
<dbReference type="InterPro" id="IPR036837">
    <property type="entry name" value="Cation_efflux_CTD_sf"/>
</dbReference>
<dbReference type="GO" id="GO:0008324">
    <property type="term" value="F:monoatomic cation transmembrane transporter activity"/>
    <property type="evidence" value="ECO:0007669"/>
    <property type="project" value="InterPro"/>
</dbReference>
<evidence type="ECO:0000256" key="6">
    <source>
        <dbReference type="ARBA" id="ARBA00023136"/>
    </source>
</evidence>
<evidence type="ECO:0000256" key="4">
    <source>
        <dbReference type="ARBA" id="ARBA00022692"/>
    </source>
</evidence>
<evidence type="ECO:0000256" key="2">
    <source>
        <dbReference type="ARBA" id="ARBA00008114"/>
    </source>
</evidence>
<proteinExistence type="inferred from homology"/>
<accession>A0A7W9W0W2</accession>
<evidence type="ECO:0000259" key="9">
    <source>
        <dbReference type="Pfam" id="PF16916"/>
    </source>
</evidence>
<evidence type="ECO:0000256" key="5">
    <source>
        <dbReference type="ARBA" id="ARBA00022989"/>
    </source>
</evidence>
<feature type="domain" description="Cation efflux protein cytoplasmic" evidence="9">
    <location>
        <begin position="213"/>
        <end position="278"/>
    </location>
</feature>
<dbReference type="NCBIfam" id="TIGR01297">
    <property type="entry name" value="CDF"/>
    <property type="match status" value="1"/>
</dbReference>
<feature type="transmembrane region" description="Helical" evidence="7">
    <location>
        <begin position="111"/>
        <end position="131"/>
    </location>
</feature>
<comment type="similarity">
    <text evidence="2">Belongs to the cation diffusion facilitator (CDF) transporter (TC 2.A.4) family.</text>
</comment>
<sequence>MNNNREKVIVQTSIIGILANLFLAGFKAGVGLLSNSISITLDAVNNLTDALSSVITIVGTRLASRAPDREHPLGHGRIEYLTASVISLLVLYAGFTSLIESGKKILHPEAPSYSMISLVIIFVAVLVKFFLSRFVKRRGENVNSQNLIASGEDAGNDAILSLSVFLSALFFRFTGISLEAYVGVVISLFILKAGWELLQETLSQILGARADSNLTKEIKETINAIPGVFGTYDLFLHNYGPDTYLASAHIEVADTMHAAELDALMRKIERKIYKNFHVIMAGISIYSRNTENKALLKLQQEIHDLVLSKEHVLQMHGFYVEEEKKRIHMDVVVDFEEKDRDGLIAGIQKELEEKFPGYQFLITRDLDISD</sequence>
<dbReference type="InterPro" id="IPR027470">
    <property type="entry name" value="Cation_efflux_CTD"/>
</dbReference>
<dbReference type="SUPFAM" id="SSF160240">
    <property type="entry name" value="Cation efflux protein cytoplasmic domain-like"/>
    <property type="match status" value="1"/>
</dbReference>